<dbReference type="RefSeq" id="WP_093886038.1">
    <property type="nucleotide sequence ID" value="NZ_FOQY01000003.1"/>
</dbReference>
<gene>
    <name evidence="1" type="ORF">SAMN05216275_103322</name>
</gene>
<evidence type="ECO:0000313" key="2">
    <source>
        <dbReference type="Proteomes" id="UP000199111"/>
    </source>
</evidence>
<dbReference type="GeneID" id="96297079"/>
<organism evidence="1 2">
    <name type="scientific">Streptosporangium canum</name>
    <dbReference type="NCBI Taxonomy" id="324952"/>
    <lineage>
        <taxon>Bacteria</taxon>
        <taxon>Bacillati</taxon>
        <taxon>Actinomycetota</taxon>
        <taxon>Actinomycetes</taxon>
        <taxon>Streptosporangiales</taxon>
        <taxon>Streptosporangiaceae</taxon>
        <taxon>Streptosporangium</taxon>
    </lineage>
</organism>
<name>A0A1I3IJI4_9ACTN</name>
<reference evidence="2" key="1">
    <citation type="submission" date="2016-10" db="EMBL/GenBank/DDBJ databases">
        <authorList>
            <person name="Varghese N."/>
            <person name="Submissions S."/>
        </authorList>
    </citation>
    <scope>NUCLEOTIDE SEQUENCE [LARGE SCALE GENOMIC DNA]</scope>
    <source>
        <strain evidence="2">CGMCC 4.2126</strain>
    </source>
</reference>
<accession>A0A1I3IJI4</accession>
<protein>
    <submittedName>
        <fullName evidence="1">Uncharacterized protein</fullName>
    </submittedName>
</protein>
<dbReference type="AlphaFoldDB" id="A0A1I3IJI4"/>
<evidence type="ECO:0000313" key="1">
    <source>
        <dbReference type="EMBL" id="SFI48185.1"/>
    </source>
</evidence>
<keyword evidence="2" id="KW-1185">Reference proteome</keyword>
<dbReference type="EMBL" id="FOQY01000003">
    <property type="protein sequence ID" value="SFI48185.1"/>
    <property type="molecule type" value="Genomic_DNA"/>
</dbReference>
<dbReference type="Proteomes" id="UP000199111">
    <property type="component" value="Unassembled WGS sequence"/>
</dbReference>
<proteinExistence type="predicted"/>
<sequence length="101" mass="11509">MKYEIDLRNDHWIGAGSLLIIGLRALDAGIFAELDAFAWVQGWETDRGRLFRHAYRDPRFGTLLECGLCRGEDTTGGRKPCSLCDGTGRIDRLRPEVREER</sequence>